<protein>
    <submittedName>
        <fullName evidence="2">DNA-binding MarR family transcriptional regulator</fullName>
    </submittedName>
</protein>
<dbReference type="PROSITE" id="PS50995">
    <property type="entry name" value="HTH_MARR_2"/>
    <property type="match status" value="1"/>
</dbReference>
<organism evidence="2 3">
    <name type="scientific">Afipia massiliensis</name>
    <dbReference type="NCBI Taxonomy" id="211460"/>
    <lineage>
        <taxon>Bacteria</taxon>
        <taxon>Pseudomonadati</taxon>
        <taxon>Pseudomonadota</taxon>
        <taxon>Alphaproteobacteria</taxon>
        <taxon>Hyphomicrobiales</taxon>
        <taxon>Nitrobacteraceae</taxon>
        <taxon>Afipia</taxon>
    </lineage>
</organism>
<comment type="caution">
    <text evidence="2">The sequence shown here is derived from an EMBL/GenBank/DDBJ whole genome shotgun (WGS) entry which is preliminary data.</text>
</comment>
<evidence type="ECO:0000313" key="2">
    <source>
        <dbReference type="EMBL" id="MBB5054558.1"/>
    </source>
</evidence>
<sequence length="161" mass="17645">MRKSPASNSAQVPQIGEAMRGEEGHLPYLLSQAQAAMRLALERALADLGVTPPQFSILTMIDSYPGLSGADLARLTMLTPQTINLIVKNLERDGLIAKSPDDVHGRILRLQTTAAGHGLRMKCRERAARVDRRVTAGLTPSEEKAVRRWLVQLAKDMRPNA</sequence>
<proteinExistence type="predicted"/>
<keyword evidence="2" id="KW-0238">DNA-binding</keyword>
<dbReference type="RefSeq" id="WP_184088976.1">
    <property type="nucleotide sequence ID" value="NZ_JACHIJ010000007.1"/>
</dbReference>
<gene>
    <name evidence="2" type="ORF">HNQ36_004560</name>
</gene>
<dbReference type="InterPro" id="IPR036388">
    <property type="entry name" value="WH-like_DNA-bd_sf"/>
</dbReference>
<dbReference type="InterPro" id="IPR036390">
    <property type="entry name" value="WH_DNA-bd_sf"/>
</dbReference>
<dbReference type="PANTHER" id="PTHR33164:SF43">
    <property type="entry name" value="HTH-TYPE TRANSCRIPTIONAL REPRESSOR YETL"/>
    <property type="match status" value="1"/>
</dbReference>
<dbReference type="InterPro" id="IPR000835">
    <property type="entry name" value="HTH_MarR-typ"/>
</dbReference>
<feature type="domain" description="HTH marR-type" evidence="1">
    <location>
        <begin position="23"/>
        <end position="155"/>
    </location>
</feature>
<dbReference type="GO" id="GO:0003700">
    <property type="term" value="F:DNA-binding transcription factor activity"/>
    <property type="evidence" value="ECO:0007669"/>
    <property type="project" value="InterPro"/>
</dbReference>
<evidence type="ECO:0000313" key="3">
    <source>
        <dbReference type="Proteomes" id="UP000521227"/>
    </source>
</evidence>
<dbReference type="SUPFAM" id="SSF46785">
    <property type="entry name" value="Winged helix' DNA-binding domain"/>
    <property type="match status" value="1"/>
</dbReference>
<name>A0A840N9R2_9BRAD</name>
<dbReference type="EMBL" id="JACHIJ010000007">
    <property type="protein sequence ID" value="MBB5054558.1"/>
    <property type="molecule type" value="Genomic_DNA"/>
</dbReference>
<dbReference type="SMART" id="SM00347">
    <property type="entry name" value="HTH_MARR"/>
    <property type="match status" value="1"/>
</dbReference>
<dbReference type="Gene3D" id="1.10.10.10">
    <property type="entry name" value="Winged helix-like DNA-binding domain superfamily/Winged helix DNA-binding domain"/>
    <property type="match status" value="1"/>
</dbReference>
<dbReference type="InterPro" id="IPR039422">
    <property type="entry name" value="MarR/SlyA-like"/>
</dbReference>
<dbReference type="GO" id="GO:0003677">
    <property type="term" value="F:DNA binding"/>
    <property type="evidence" value="ECO:0007669"/>
    <property type="project" value="UniProtKB-KW"/>
</dbReference>
<dbReference type="Proteomes" id="UP000521227">
    <property type="component" value="Unassembled WGS sequence"/>
</dbReference>
<dbReference type="Pfam" id="PF12802">
    <property type="entry name" value="MarR_2"/>
    <property type="match status" value="1"/>
</dbReference>
<evidence type="ECO:0000259" key="1">
    <source>
        <dbReference type="PROSITE" id="PS50995"/>
    </source>
</evidence>
<reference evidence="2 3" key="1">
    <citation type="submission" date="2020-08" db="EMBL/GenBank/DDBJ databases">
        <title>Genomic Encyclopedia of Type Strains, Phase IV (KMG-IV): sequencing the most valuable type-strain genomes for metagenomic binning, comparative biology and taxonomic classification.</title>
        <authorList>
            <person name="Goeker M."/>
        </authorList>
    </citation>
    <scope>NUCLEOTIDE SEQUENCE [LARGE SCALE GENOMIC DNA]</scope>
    <source>
        <strain evidence="2 3">DSM 17498</strain>
    </source>
</reference>
<dbReference type="GO" id="GO:0006950">
    <property type="term" value="P:response to stress"/>
    <property type="evidence" value="ECO:0007669"/>
    <property type="project" value="TreeGrafter"/>
</dbReference>
<dbReference type="AlphaFoldDB" id="A0A840N9R2"/>
<accession>A0A840N9R2</accession>
<dbReference type="PANTHER" id="PTHR33164">
    <property type="entry name" value="TRANSCRIPTIONAL REGULATOR, MARR FAMILY"/>
    <property type="match status" value="1"/>
</dbReference>